<organism evidence="1 2">
    <name type="scientific">Diploptera punctata</name>
    <name type="common">Pacific beetle cockroach</name>
    <dbReference type="NCBI Taxonomy" id="6984"/>
    <lineage>
        <taxon>Eukaryota</taxon>
        <taxon>Metazoa</taxon>
        <taxon>Ecdysozoa</taxon>
        <taxon>Arthropoda</taxon>
        <taxon>Hexapoda</taxon>
        <taxon>Insecta</taxon>
        <taxon>Pterygota</taxon>
        <taxon>Neoptera</taxon>
        <taxon>Polyneoptera</taxon>
        <taxon>Dictyoptera</taxon>
        <taxon>Blattodea</taxon>
        <taxon>Blaberoidea</taxon>
        <taxon>Blaberidae</taxon>
        <taxon>Diplopterinae</taxon>
        <taxon>Diploptera</taxon>
    </lineage>
</organism>
<proteinExistence type="predicted"/>
<gene>
    <name evidence="1" type="ORF">L9F63_012786</name>
</gene>
<reference evidence="1" key="1">
    <citation type="journal article" date="2023" name="IScience">
        <title>Live-bearing cockroach genome reveals convergent evolutionary mechanisms linked to viviparity in insects and beyond.</title>
        <authorList>
            <person name="Fouks B."/>
            <person name="Harrison M.C."/>
            <person name="Mikhailova A.A."/>
            <person name="Marchal E."/>
            <person name="English S."/>
            <person name="Carruthers M."/>
            <person name="Jennings E.C."/>
            <person name="Chiamaka E.L."/>
            <person name="Frigard R.A."/>
            <person name="Pippel M."/>
            <person name="Attardo G.M."/>
            <person name="Benoit J.B."/>
            <person name="Bornberg-Bauer E."/>
            <person name="Tobe S.S."/>
        </authorList>
    </citation>
    <scope>NUCLEOTIDE SEQUENCE</scope>
    <source>
        <strain evidence="1">Stay&amp;Tobe</strain>
    </source>
</reference>
<feature type="non-terminal residue" evidence="1">
    <location>
        <position position="90"/>
    </location>
</feature>
<sequence>IEPGFEYSGVSIIIFISIDLSECMELNFFHMFVKYRTILIQETTNQKLPKLVSKYIQKILRIQNNYVSIMNIWSQKSTCNVRNRFVNGAG</sequence>
<keyword evidence="2" id="KW-1185">Reference proteome</keyword>
<protein>
    <submittedName>
        <fullName evidence="1">Uncharacterized protein</fullName>
    </submittedName>
</protein>
<name>A0AAD8EMV1_DIPPU</name>
<comment type="caution">
    <text evidence="1">The sequence shown here is derived from an EMBL/GenBank/DDBJ whole genome shotgun (WGS) entry which is preliminary data.</text>
</comment>
<dbReference type="EMBL" id="JASPKZ010002299">
    <property type="protein sequence ID" value="KAJ9596053.1"/>
    <property type="molecule type" value="Genomic_DNA"/>
</dbReference>
<evidence type="ECO:0000313" key="1">
    <source>
        <dbReference type="EMBL" id="KAJ9596053.1"/>
    </source>
</evidence>
<reference evidence="1" key="2">
    <citation type="submission" date="2023-05" db="EMBL/GenBank/DDBJ databases">
        <authorList>
            <person name="Fouks B."/>
        </authorList>
    </citation>
    <scope>NUCLEOTIDE SEQUENCE</scope>
    <source>
        <strain evidence="1">Stay&amp;Tobe</strain>
        <tissue evidence="1">Testes</tissue>
    </source>
</reference>
<feature type="non-terminal residue" evidence="1">
    <location>
        <position position="1"/>
    </location>
</feature>
<evidence type="ECO:0000313" key="2">
    <source>
        <dbReference type="Proteomes" id="UP001233999"/>
    </source>
</evidence>
<dbReference type="Proteomes" id="UP001233999">
    <property type="component" value="Unassembled WGS sequence"/>
</dbReference>
<accession>A0AAD8EMV1</accession>
<dbReference type="AlphaFoldDB" id="A0AAD8EMV1"/>